<feature type="region of interest" description="Disordered" evidence="1">
    <location>
        <begin position="880"/>
        <end position="906"/>
    </location>
</feature>
<dbReference type="CTD" id="10208"/>
<keyword evidence="4" id="KW-1185">Reference proteome</keyword>
<accession>A0A8C4IDH2</accession>
<dbReference type="AlphaFoldDB" id="A0A8C4IDH2"/>
<dbReference type="GeneID" id="127363795"/>
<feature type="compositionally biased region" description="Polar residues" evidence="1">
    <location>
        <begin position="824"/>
        <end position="849"/>
    </location>
</feature>
<reference evidence="3" key="1">
    <citation type="submission" date="2025-08" db="UniProtKB">
        <authorList>
            <consortium name="Ensembl"/>
        </authorList>
    </citation>
    <scope>IDENTIFICATION</scope>
</reference>
<evidence type="ECO:0000313" key="4">
    <source>
        <dbReference type="Proteomes" id="UP000694389"/>
    </source>
</evidence>
<dbReference type="SUPFAM" id="SSF54001">
    <property type="entry name" value="Cysteine proteinases"/>
    <property type="match status" value="1"/>
</dbReference>
<feature type="region of interest" description="Disordered" evidence="1">
    <location>
        <begin position="1035"/>
        <end position="1057"/>
    </location>
</feature>
<feature type="compositionally biased region" description="Polar residues" evidence="1">
    <location>
        <begin position="694"/>
        <end position="705"/>
    </location>
</feature>
<reference evidence="3" key="2">
    <citation type="submission" date="2025-09" db="UniProtKB">
        <authorList>
            <consortium name="Ensembl"/>
        </authorList>
    </citation>
    <scope>IDENTIFICATION</scope>
</reference>
<dbReference type="GO" id="GO:0030576">
    <property type="term" value="P:Cajal body organization"/>
    <property type="evidence" value="ECO:0007669"/>
    <property type="project" value="Ensembl"/>
</dbReference>
<dbReference type="GO" id="GO:0016926">
    <property type="term" value="P:protein desumoylation"/>
    <property type="evidence" value="ECO:0007669"/>
    <property type="project" value="Ensembl"/>
</dbReference>
<feature type="domain" description="USP" evidence="2">
    <location>
        <begin position="309"/>
        <end position="580"/>
    </location>
</feature>
<dbReference type="RefSeq" id="XP_051256672.1">
    <property type="nucleotide sequence ID" value="XM_051400712.1"/>
</dbReference>
<dbReference type="Pfam" id="PF15499">
    <property type="entry name" value="Peptidase_C98"/>
    <property type="match status" value="1"/>
</dbReference>
<dbReference type="PANTHER" id="PTHR15294">
    <property type="entry name" value="RETINOVIN-RELATED"/>
    <property type="match status" value="1"/>
</dbReference>
<feature type="compositionally biased region" description="Polar residues" evidence="1">
    <location>
        <begin position="717"/>
        <end position="730"/>
    </location>
</feature>
<feature type="compositionally biased region" description="Polar residues" evidence="1">
    <location>
        <begin position="893"/>
        <end position="906"/>
    </location>
</feature>
<evidence type="ECO:0000259" key="2">
    <source>
        <dbReference type="PROSITE" id="PS50235"/>
    </source>
</evidence>
<evidence type="ECO:0000313" key="3">
    <source>
        <dbReference type="Ensembl" id="ENSDLAP00005056113.2"/>
    </source>
</evidence>
<feature type="compositionally biased region" description="Polar residues" evidence="1">
    <location>
        <begin position="799"/>
        <end position="812"/>
    </location>
</feature>
<protein>
    <submittedName>
        <fullName evidence="3">Ubiquitin specific peptidase like 1</fullName>
    </submittedName>
</protein>
<dbReference type="PROSITE" id="PS50235">
    <property type="entry name" value="USP_3"/>
    <property type="match status" value="1"/>
</dbReference>
<feature type="region of interest" description="Disordered" evidence="1">
    <location>
        <begin position="583"/>
        <end position="605"/>
    </location>
</feature>
<dbReference type="GeneTree" id="ENSGT00390000002316"/>
<dbReference type="InterPro" id="IPR033505">
    <property type="entry name" value="USPL1"/>
</dbReference>
<dbReference type="Ensembl" id="ENSDLAT00005059558.2">
    <property type="protein sequence ID" value="ENSDLAP00005056113.2"/>
    <property type="gene ID" value="ENSDLAG00005023850.2"/>
</dbReference>
<gene>
    <name evidence="3" type="primary">uspl1</name>
</gene>
<dbReference type="PANTHER" id="PTHR15294:SF3">
    <property type="entry name" value="SUMO-SPECIFIC ISOPEPTIDASE USPL1"/>
    <property type="match status" value="1"/>
</dbReference>
<feature type="compositionally biased region" description="Basic residues" evidence="1">
    <location>
        <begin position="762"/>
        <end position="774"/>
    </location>
</feature>
<sequence>MLHICKVQERAASLEYCPWCTSKGLTCALCSYRINLQESITLCTNPQCLFPLVSRPLEDVLASLEPVEPTVGNKRKNALAVEEKELIKPAPKRLRSSELDRLGPQRTDTLISQAEHGAVNLVSNGQHAAPRTNGEKVNGYHRDSPVAETAGWELPENEDDVLEMEPENAASTDGFVPTTCSASGGHLQCSSDALSTADGDDPALSHCRALGISEVDDDVRQAKSLPEALRRCCSPDSNRPFSANEDVYSTEINTPLPQHNELTALTGQKSLAVDIITCKDVGSIKLETENLSSTAITELEELVPVPNQLFWKNSDNLCWLDSLLVALVNCRSLRKCKPKDEPQRPSVWRLMRGYEDICAAIQVHHQPDGDGVVRVPNHVLQKASADLQRLRMSIFKLLQPKLHCKLGQRETPVFALPLLLRMDSWVDPLFQTTFHWEFKCSECKTATKERVMKTLPTFTNILPDWHPLNAVHLAPCNVCCKNNQRRTMMLERVPPVFELHFVEGLPDNDVRTYTFSFQGKRYSVTTVIQYNQQLKHFVTWICNSDGSWLEYDDLKHPDCKTHQKLPVPAQEIHIVFWEVEEDKEPQTHSPSSTFAESAPSKTEMNPCPGDKHLLEDELLAHTPDHSLLMSHNNTDIICALSASDNSSNIMDTTVTAGVDTSIGSTTLLDTFEGLTHNDIITLTLVELKADSDIQPGNNDGQTQDLSIPGRNEMLDSTPDSSSALIGSEMSQGPDVELPPTISNSSETDNDLSSDPTFVPGGRGRRGRGRGRRTGRGQTASRKIGKTAASSKAAPHISPPASSEPSKAISNKPESAVPAAAAAAQDNTPQVETTQQLSPVSSTDTTRLPTIQKTPTMPLTLHQNTRWSFLLSKHPLHQIHRPTDKLTPAPVTQVKPTPVSQSTPNPVRKQQISVGIFPKPQLKTEENDALPLKAAEMYGAFGAKSPLTPSPPLPSPALLNGKSVTSNHQKLLMSTTLVSGTPLHMPGAKGIPEITSAKKHISQSSKVPPGLSDTEALRYKLMKKLKAKRKKLAKLNEKLGHQGRASLRPDSTDLGSPNTVTSSTYDGSICDDFLSDLLSPATTVSNLSPDSTDFLEMLAGGQDGVDQLDCGAVGAVSQVNTCMNEPKTENFLDDFLSQAVAHRPTDMETEALSGLELFV</sequence>
<feature type="region of interest" description="Disordered" evidence="1">
    <location>
        <begin position="691"/>
        <end position="849"/>
    </location>
</feature>
<dbReference type="InterPro" id="IPR028889">
    <property type="entry name" value="USP"/>
</dbReference>
<organism evidence="3 4">
    <name type="scientific">Dicentrarchus labrax</name>
    <name type="common">European seabass</name>
    <name type="synonym">Morone labrax</name>
    <dbReference type="NCBI Taxonomy" id="13489"/>
    <lineage>
        <taxon>Eukaryota</taxon>
        <taxon>Metazoa</taxon>
        <taxon>Chordata</taxon>
        <taxon>Craniata</taxon>
        <taxon>Vertebrata</taxon>
        <taxon>Euteleostomi</taxon>
        <taxon>Actinopterygii</taxon>
        <taxon>Neopterygii</taxon>
        <taxon>Teleostei</taxon>
        <taxon>Neoteleostei</taxon>
        <taxon>Acanthomorphata</taxon>
        <taxon>Eupercaria</taxon>
        <taxon>Moronidae</taxon>
        <taxon>Dicentrarchus</taxon>
    </lineage>
</organism>
<feature type="compositionally biased region" description="Polar residues" evidence="1">
    <location>
        <begin position="587"/>
        <end position="603"/>
    </location>
</feature>
<dbReference type="GO" id="GO:0015030">
    <property type="term" value="C:Cajal body"/>
    <property type="evidence" value="ECO:0007669"/>
    <property type="project" value="Ensembl"/>
</dbReference>
<feature type="compositionally biased region" description="Polar residues" evidence="1">
    <location>
        <begin position="740"/>
        <end position="755"/>
    </location>
</feature>
<dbReference type="GO" id="GO:1904867">
    <property type="term" value="P:protein localization to Cajal body"/>
    <property type="evidence" value="ECO:0007669"/>
    <property type="project" value="Ensembl"/>
</dbReference>
<dbReference type="GO" id="GO:0032183">
    <property type="term" value="F:SUMO binding"/>
    <property type="evidence" value="ECO:0007669"/>
    <property type="project" value="Ensembl"/>
</dbReference>
<evidence type="ECO:0000256" key="1">
    <source>
        <dbReference type="SAM" id="MobiDB-lite"/>
    </source>
</evidence>
<dbReference type="Proteomes" id="UP000694389">
    <property type="component" value="Unassembled WGS sequence"/>
</dbReference>
<dbReference type="InterPro" id="IPR038765">
    <property type="entry name" value="Papain-like_cys_pep_sf"/>
</dbReference>
<proteinExistence type="predicted"/>
<dbReference type="InterPro" id="IPR028890">
    <property type="entry name" value="Peptidase_C98"/>
</dbReference>
<dbReference type="Gene3D" id="3.90.70.10">
    <property type="entry name" value="Cysteine proteinases"/>
    <property type="match status" value="1"/>
</dbReference>
<dbReference type="GO" id="GO:0016929">
    <property type="term" value="F:deSUMOylase activity"/>
    <property type="evidence" value="ECO:0007669"/>
    <property type="project" value="Ensembl"/>
</dbReference>
<name>A0A8C4IDH2_DICLA</name>